<evidence type="ECO:0000256" key="1">
    <source>
        <dbReference type="SAM" id="MobiDB-lite"/>
    </source>
</evidence>
<evidence type="ECO:0000313" key="3">
    <source>
        <dbReference type="Proteomes" id="UP000317650"/>
    </source>
</evidence>
<organism evidence="2 3">
    <name type="scientific">Musa balbisiana</name>
    <name type="common">Banana</name>
    <dbReference type="NCBI Taxonomy" id="52838"/>
    <lineage>
        <taxon>Eukaryota</taxon>
        <taxon>Viridiplantae</taxon>
        <taxon>Streptophyta</taxon>
        <taxon>Embryophyta</taxon>
        <taxon>Tracheophyta</taxon>
        <taxon>Spermatophyta</taxon>
        <taxon>Magnoliopsida</taxon>
        <taxon>Liliopsida</taxon>
        <taxon>Zingiberales</taxon>
        <taxon>Musaceae</taxon>
        <taxon>Musa</taxon>
    </lineage>
</organism>
<protein>
    <submittedName>
        <fullName evidence="2">Uncharacterized protein</fullName>
    </submittedName>
</protein>
<reference evidence="2 3" key="1">
    <citation type="journal article" date="2019" name="Nat. Plants">
        <title>Genome sequencing of Musa balbisiana reveals subgenome evolution and function divergence in polyploid bananas.</title>
        <authorList>
            <person name="Yao X."/>
        </authorList>
    </citation>
    <scope>NUCLEOTIDE SEQUENCE [LARGE SCALE GENOMIC DNA]</scope>
    <source>
        <strain evidence="3">cv. DH-PKW</strain>
        <tissue evidence="2">Leaves</tissue>
    </source>
</reference>
<keyword evidence="3" id="KW-1185">Reference proteome</keyword>
<comment type="caution">
    <text evidence="2">The sequence shown here is derived from an EMBL/GenBank/DDBJ whole genome shotgun (WGS) entry which is preliminary data.</text>
</comment>
<feature type="region of interest" description="Disordered" evidence="1">
    <location>
        <begin position="1"/>
        <end position="85"/>
    </location>
</feature>
<feature type="compositionally biased region" description="Basic and acidic residues" evidence="1">
    <location>
        <begin position="62"/>
        <end position="79"/>
    </location>
</feature>
<proteinExistence type="predicted"/>
<dbReference type="Proteomes" id="UP000317650">
    <property type="component" value="Chromosome 6"/>
</dbReference>
<gene>
    <name evidence="2" type="ORF">C4D60_Mb06t10140</name>
</gene>
<evidence type="ECO:0000313" key="2">
    <source>
        <dbReference type="EMBL" id="THU49493.1"/>
    </source>
</evidence>
<name>A0A4S8ILX6_MUSBA</name>
<feature type="compositionally biased region" description="Basic residues" evidence="1">
    <location>
        <begin position="46"/>
        <end position="58"/>
    </location>
</feature>
<accession>A0A4S8ILX6</accession>
<sequence>MRETRYSHAGRNNADVVRESSTRAHKKSNGRQQILKWDAETLTTTKSKKRAKQKKCMPKGKGSKEGKQCREHSRNRCDNQKLNPKESSGWALQVLEEQKYWKIYGKKGYRSERETALTMTFIGAR</sequence>
<dbReference type="AlphaFoldDB" id="A0A4S8ILX6"/>
<dbReference type="EMBL" id="PYDT01000009">
    <property type="protein sequence ID" value="THU49493.1"/>
    <property type="molecule type" value="Genomic_DNA"/>
</dbReference>